<sequence>MRCIFRSDKHHVEGNWNDIWKAQSPHKMRHLLWRLYRGCLPTRVRLTQRYVDCELSCPVCDDGVEDDIHVFFGCVAARECWMAAGRISSLFWCIWHNRKDKIWNDNIKLPSQVGRTNFAVWNEWFTIHQPRRQNIVHVEDPRPVRWEKPCVTWIKCNVDAAFVAGSSITSMGLCFRDTNGQFVADLTQWQQPVYSIVEGES</sequence>
<gene>
    <name evidence="2" type="ORF">TSUD_299770</name>
</gene>
<evidence type="ECO:0000259" key="1">
    <source>
        <dbReference type="Pfam" id="PF13966"/>
    </source>
</evidence>
<dbReference type="Proteomes" id="UP000242715">
    <property type="component" value="Unassembled WGS sequence"/>
</dbReference>
<dbReference type="AlphaFoldDB" id="A0A2Z6NDC0"/>
<organism evidence="2 3">
    <name type="scientific">Trifolium subterraneum</name>
    <name type="common">Subterranean clover</name>
    <dbReference type="NCBI Taxonomy" id="3900"/>
    <lineage>
        <taxon>Eukaryota</taxon>
        <taxon>Viridiplantae</taxon>
        <taxon>Streptophyta</taxon>
        <taxon>Embryophyta</taxon>
        <taxon>Tracheophyta</taxon>
        <taxon>Spermatophyta</taxon>
        <taxon>Magnoliopsida</taxon>
        <taxon>eudicotyledons</taxon>
        <taxon>Gunneridae</taxon>
        <taxon>Pentapetalae</taxon>
        <taxon>rosids</taxon>
        <taxon>fabids</taxon>
        <taxon>Fabales</taxon>
        <taxon>Fabaceae</taxon>
        <taxon>Papilionoideae</taxon>
        <taxon>50 kb inversion clade</taxon>
        <taxon>NPAAA clade</taxon>
        <taxon>Hologalegina</taxon>
        <taxon>IRL clade</taxon>
        <taxon>Trifolieae</taxon>
        <taxon>Trifolium</taxon>
    </lineage>
</organism>
<accession>A0A2Z6NDC0</accession>
<protein>
    <recommendedName>
        <fullName evidence="1">Reverse transcriptase zinc-binding domain-containing protein</fullName>
    </recommendedName>
</protein>
<feature type="domain" description="Reverse transcriptase zinc-binding" evidence="1">
    <location>
        <begin position="7"/>
        <end position="81"/>
    </location>
</feature>
<proteinExistence type="predicted"/>
<dbReference type="InterPro" id="IPR026960">
    <property type="entry name" value="RVT-Znf"/>
</dbReference>
<reference evidence="3" key="1">
    <citation type="journal article" date="2017" name="Front. Plant Sci.">
        <title>Climate Clever Clovers: New Paradigm to Reduce the Environmental Footprint of Ruminants by Breeding Low Methanogenic Forages Utilizing Haplotype Variation.</title>
        <authorList>
            <person name="Kaur P."/>
            <person name="Appels R."/>
            <person name="Bayer P.E."/>
            <person name="Keeble-Gagnere G."/>
            <person name="Wang J."/>
            <person name="Hirakawa H."/>
            <person name="Shirasawa K."/>
            <person name="Vercoe P."/>
            <person name="Stefanova K."/>
            <person name="Durmic Z."/>
            <person name="Nichols P."/>
            <person name="Revell C."/>
            <person name="Isobe S.N."/>
            <person name="Edwards D."/>
            <person name="Erskine W."/>
        </authorList>
    </citation>
    <scope>NUCLEOTIDE SEQUENCE [LARGE SCALE GENOMIC DNA]</scope>
    <source>
        <strain evidence="3">cv. Daliak</strain>
    </source>
</reference>
<dbReference type="OrthoDB" id="1434107at2759"/>
<evidence type="ECO:0000313" key="3">
    <source>
        <dbReference type="Proteomes" id="UP000242715"/>
    </source>
</evidence>
<name>A0A2Z6NDC0_TRISU</name>
<dbReference type="EMBL" id="DF973883">
    <property type="protein sequence ID" value="GAU41811.1"/>
    <property type="molecule type" value="Genomic_DNA"/>
</dbReference>
<keyword evidence="3" id="KW-1185">Reference proteome</keyword>
<dbReference type="Pfam" id="PF13966">
    <property type="entry name" value="zf-RVT"/>
    <property type="match status" value="1"/>
</dbReference>
<evidence type="ECO:0000313" key="2">
    <source>
        <dbReference type="EMBL" id="GAU41811.1"/>
    </source>
</evidence>